<dbReference type="Proteomes" id="UP001066276">
    <property type="component" value="Chromosome 10"/>
</dbReference>
<evidence type="ECO:0000313" key="1">
    <source>
        <dbReference type="EMBL" id="KAJ1100635.1"/>
    </source>
</evidence>
<dbReference type="EMBL" id="JANPWB010000014">
    <property type="protein sequence ID" value="KAJ1100635.1"/>
    <property type="molecule type" value="Genomic_DNA"/>
</dbReference>
<accession>A0AAV7MA88</accession>
<evidence type="ECO:0000313" key="2">
    <source>
        <dbReference type="Proteomes" id="UP001066276"/>
    </source>
</evidence>
<proteinExistence type="predicted"/>
<keyword evidence="2" id="KW-1185">Reference proteome</keyword>
<name>A0AAV7MA88_PLEWA</name>
<dbReference type="AlphaFoldDB" id="A0AAV7MA88"/>
<reference evidence="1" key="1">
    <citation type="journal article" date="2022" name="bioRxiv">
        <title>Sequencing and chromosome-scale assembly of the giantPleurodeles waltlgenome.</title>
        <authorList>
            <person name="Brown T."/>
            <person name="Elewa A."/>
            <person name="Iarovenko S."/>
            <person name="Subramanian E."/>
            <person name="Araus A.J."/>
            <person name="Petzold A."/>
            <person name="Susuki M."/>
            <person name="Suzuki K.-i.T."/>
            <person name="Hayashi T."/>
            <person name="Toyoda A."/>
            <person name="Oliveira C."/>
            <person name="Osipova E."/>
            <person name="Leigh N.D."/>
            <person name="Simon A."/>
            <person name="Yun M.H."/>
        </authorList>
    </citation>
    <scope>NUCLEOTIDE SEQUENCE</scope>
    <source>
        <strain evidence="1">20211129_DDA</strain>
        <tissue evidence="1">Liver</tissue>
    </source>
</reference>
<comment type="caution">
    <text evidence="1">The sequence shown here is derived from an EMBL/GenBank/DDBJ whole genome shotgun (WGS) entry which is preliminary data.</text>
</comment>
<sequence length="150" mass="16501">MLFDSGAWLTLISNEVFDEQLRHKVKLKDPDVVPGGYGGQVIDLRGYFEAEIAFKSNTICGKVSVTVKGDSVLSWPHQKGLRVILDPNSPSPVMIKEDYVNTLHHICGNFCHTCGDLVPGVGGLAQDGYYRLRIISISEDVYVVSPYDAS</sequence>
<evidence type="ECO:0008006" key="3">
    <source>
        <dbReference type="Google" id="ProtNLM"/>
    </source>
</evidence>
<gene>
    <name evidence="1" type="ORF">NDU88_005716</name>
</gene>
<organism evidence="1 2">
    <name type="scientific">Pleurodeles waltl</name>
    <name type="common">Iberian ribbed newt</name>
    <dbReference type="NCBI Taxonomy" id="8319"/>
    <lineage>
        <taxon>Eukaryota</taxon>
        <taxon>Metazoa</taxon>
        <taxon>Chordata</taxon>
        <taxon>Craniata</taxon>
        <taxon>Vertebrata</taxon>
        <taxon>Euteleostomi</taxon>
        <taxon>Amphibia</taxon>
        <taxon>Batrachia</taxon>
        <taxon>Caudata</taxon>
        <taxon>Salamandroidea</taxon>
        <taxon>Salamandridae</taxon>
        <taxon>Pleurodelinae</taxon>
        <taxon>Pleurodeles</taxon>
    </lineage>
</organism>
<protein>
    <recommendedName>
        <fullName evidence="3">Peptidase A2 domain-containing protein</fullName>
    </recommendedName>
</protein>